<name>A0A2A6M5N1_RHIFR</name>
<accession>A0A2A6M5N1</accession>
<dbReference type="AlphaFoldDB" id="A0A2A6M5N1"/>
<reference evidence="1 2" key="1">
    <citation type="submission" date="2017-09" db="EMBL/GenBank/DDBJ databases">
        <title>Comparative genomics of rhizobia isolated from Phaseolus vulgaris in China.</title>
        <authorList>
            <person name="Tong W."/>
        </authorList>
    </citation>
    <scope>NUCLEOTIDE SEQUENCE [LARGE SCALE GENOMIC DNA]</scope>
    <source>
        <strain evidence="1 2">PCH1</strain>
    </source>
</reference>
<evidence type="ECO:0000313" key="2">
    <source>
        <dbReference type="Proteomes" id="UP000220353"/>
    </source>
</evidence>
<dbReference type="Proteomes" id="UP000220353">
    <property type="component" value="Unassembled WGS sequence"/>
</dbReference>
<proteinExistence type="predicted"/>
<evidence type="ECO:0000313" key="1">
    <source>
        <dbReference type="EMBL" id="PDT50104.1"/>
    </source>
</evidence>
<organism evidence="1 2">
    <name type="scientific">Rhizobium fredii</name>
    <name type="common">Sinorhizobium fredii</name>
    <dbReference type="NCBI Taxonomy" id="380"/>
    <lineage>
        <taxon>Bacteria</taxon>
        <taxon>Pseudomonadati</taxon>
        <taxon>Pseudomonadota</taxon>
        <taxon>Alphaproteobacteria</taxon>
        <taxon>Hyphomicrobiales</taxon>
        <taxon>Rhizobiaceae</taxon>
        <taxon>Sinorhizobium/Ensifer group</taxon>
        <taxon>Sinorhizobium</taxon>
    </lineage>
</organism>
<gene>
    <name evidence="1" type="ORF">CO661_00040</name>
</gene>
<sequence length="65" mass="6912">MLFSIEDTTKTRRDHGLILPAERAVSSGNSLIMKAGGKSDIISNQESCRQKGSILDADHPATGAN</sequence>
<protein>
    <submittedName>
        <fullName evidence="1">Uncharacterized protein</fullName>
    </submittedName>
</protein>
<dbReference type="EMBL" id="NWTC01000001">
    <property type="protein sequence ID" value="PDT50104.1"/>
    <property type="molecule type" value="Genomic_DNA"/>
</dbReference>
<comment type="caution">
    <text evidence="1">The sequence shown here is derived from an EMBL/GenBank/DDBJ whole genome shotgun (WGS) entry which is preliminary data.</text>
</comment>